<evidence type="ECO:0000259" key="2">
    <source>
        <dbReference type="Pfam" id="PF01557"/>
    </source>
</evidence>
<dbReference type="Pfam" id="PF01557">
    <property type="entry name" value="FAA_hydrolase"/>
    <property type="match status" value="1"/>
</dbReference>
<geneLocation type="plasmid" evidence="3 4">
    <name>pTT6-1</name>
</geneLocation>
<keyword evidence="4" id="KW-1185">Reference proteome</keyword>
<sequence length="263" mass="27990">MLRERHIQAASDLLYQCWQDGRRITALPDEVRPSTRAEGYAIQALLDHRTAGPLFGWKIAATSLAGQAHIAVDGPLAGRLLSERVFGDGARLSLAGNRMRVAEPEFAFRMGHDLVPRTSAYGTDEVLDAVETLHPAIEVPDSRFEDFVRAGAPQLLADDACAHLFVLGAATEAPWRSIDIARHPVQAMVNGGAPLTGGGENVLGDPRIALTWLVNEVSALGIVLKAGQIVTTGTCMTPIPLAPGDAVEADFGALGRVAVQFES</sequence>
<dbReference type="InterPro" id="IPR011234">
    <property type="entry name" value="Fumarylacetoacetase-like_C"/>
</dbReference>
<dbReference type="InterPro" id="IPR036663">
    <property type="entry name" value="Fumarylacetoacetase_C_sf"/>
</dbReference>
<keyword evidence="3" id="KW-0614">Plasmid</keyword>
<feature type="domain" description="Fumarylacetoacetase-like C-terminal" evidence="2">
    <location>
        <begin position="88"/>
        <end position="260"/>
    </location>
</feature>
<dbReference type="EMBL" id="CP067421">
    <property type="protein sequence ID" value="QQP93071.1"/>
    <property type="molecule type" value="Genomic_DNA"/>
</dbReference>
<dbReference type="InterPro" id="IPR050772">
    <property type="entry name" value="Hydratase-Decarb/MhpD_sf"/>
</dbReference>
<reference evidence="3" key="1">
    <citation type="submission" date="2021-02" db="EMBL/GenBank/DDBJ databases">
        <title>Skermanella TT6 skin isolate.</title>
        <authorList>
            <person name="Lee K."/>
            <person name="Ganzorig M."/>
        </authorList>
    </citation>
    <scope>NUCLEOTIDE SEQUENCE</scope>
    <source>
        <strain evidence="3">TT6</strain>
    </source>
</reference>
<proteinExistence type="predicted"/>
<dbReference type="SUPFAM" id="SSF56529">
    <property type="entry name" value="FAH"/>
    <property type="match status" value="1"/>
</dbReference>
<keyword evidence="1" id="KW-0456">Lyase</keyword>
<dbReference type="PANTHER" id="PTHR30143:SF0">
    <property type="entry name" value="2-KETO-4-PENTENOATE HYDRATASE"/>
    <property type="match status" value="1"/>
</dbReference>
<protein>
    <submittedName>
        <fullName evidence="3">Hydratase</fullName>
    </submittedName>
</protein>
<accession>A0ABX7BF98</accession>
<evidence type="ECO:0000256" key="1">
    <source>
        <dbReference type="ARBA" id="ARBA00023239"/>
    </source>
</evidence>
<dbReference type="PANTHER" id="PTHR30143">
    <property type="entry name" value="ACID HYDRATASE"/>
    <property type="match status" value="1"/>
</dbReference>
<dbReference type="RefSeq" id="WP_201082444.1">
    <property type="nucleotide sequence ID" value="NZ_CP067421.1"/>
</dbReference>
<gene>
    <name evidence="3" type="ORF">IGS68_28330</name>
</gene>
<organism evidence="3 4">
    <name type="scientific">Skermanella cutis</name>
    <dbReference type="NCBI Taxonomy" id="2775420"/>
    <lineage>
        <taxon>Bacteria</taxon>
        <taxon>Pseudomonadati</taxon>
        <taxon>Pseudomonadota</taxon>
        <taxon>Alphaproteobacteria</taxon>
        <taxon>Rhodospirillales</taxon>
        <taxon>Azospirillaceae</taxon>
        <taxon>Skermanella</taxon>
    </lineage>
</organism>
<dbReference type="Proteomes" id="UP000595197">
    <property type="component" value="Plasmid pTT6-1"/>
</dbReference>
<evidence type="ECO:0000313" key="4">
    <source>
        <dbReference type="Proteomes" id="UP000595197"/>
    </source>
</evidence>
<name>A0ABX7BF98_9PROT</name>
<dbReference type="Gene3D" id="3.90.850.10">
    <property type="entry name" value="Fumarylacetoacetase-like, C-terminal domain"/>
    <property type="match status" value="1"/>
</dbReference>
<evidence type="ECO:0000313" key="3">
    <source>
        <dbReference type="EMBL" id="QQP93071.1"/>
    </source>
</evidence>